<feature type="domain" description="HTH CENPB-type" evidence="3">
    <location>
        <begin position="6"/>
        <end position="77"/>
    </location>
</feature>
<organism evidence="4 5">
    <name type="scientific">Rhipicephalus microplus</name>
    <name type="common">Cattle tick</name>
    <name type="synonym">Boophilus microplus</name>
    <dbReference type="NCBI Taxonomy" id="6941"/>
    <lineage>
        <taxon>Eukaryota</taxon>
        <taxon>Metazoa</taxon>
        <taxon>Ecdysozoa</taxon>
        <taxon>Arthropoda</taxon>
        <taxon>Chelicerata</taxon>
        <taxon>Arachnida</taxon>
        <taxon>Acari</taxon>
        <taxon>Parasitiformes</taxon>
        <taxon>Ixodida</taxon>
        <taxon>Ixodoidea</taxon>
        <taxon>Ixodidae</taxon>
        <taxon>Rhipicephalinae</taxon>
        <taxon>Rhipicephalus</taxon>
        <taxon>Boophilus</taxon>
    </lineage>
</organism>
<dbReference type="PROSITE" id="PS51253">
    <property type="entry name" value="HTH_CENPB"/>
    <property type="match status" value="1"/>
</dbReference>
<proteinExistence type="predicted"/>
<reference evidence="4" key="1">
    <citation type="journal article" date="2020" name="Cell">
        <title>Large-Scale Comparative Analyses of Tick Genomes Elucidate Their Genetic Diversity and Vector Capacities.</title>
        <authorList>
            <consortium name="Tick Genome and Microbiome Consortium (TIGMIC)"/>
            <person name="Jia N."/>
            <person name="Wang J."/>
            <person name="Shi W."/>
            <person name="Du L."/>
            <person name="Sun Y."/>
            <person name="Zhan W."/>
            <person name="Jiang J.F."/>
            <person name="Wang Q."/>
            <person name="Zhang B."/>
            <person name="Ji P."/>
            <person name="Bell-Sakyi L."/>
            <person name="Cui X.M."/>
            <person name="Yuan T.T."/>
            <person name="Jiang B.G."/>
            <person name="Yang W.F."/>
            <person name="Lam T.T."/>
            <person name="Chang Q.C."/>
            <person name="Ding S.J."/>
            <person name="Wang X.J."/>
            <person name="Zhu J.G."/>
            <person name="Ruan X.D."/>
            <person name="Zhao L."/>
            <person name="Wei J.T."/>
            <person name="Ye R.Z."/>
            <person name="Que T.C."/>
            <person name="Du C.H."/>
            <person name="Zhou Y.H."/>
            <person name="Cheng J.X."/>
            <person name="Dai P.F."/>
            <person name="Guo W.B."/>
            <person name="Han X.H."/>
            <person name="Huang E.J."/>
            <person name="Li L.F."/>
            <person name="Wei W."/>
            <person name="Gao Y.C."/>
            <person name="Liu J.Z."/>
            <person name="Shao H.Z."/>
            <person name="Wang X."/>
            <person name="Wang C.C."/>
            <person name="Yang T.C."/>
            <person name="Huo Q.B."/>
            <person name="Li W."/>
            <person name="Chen H.Y."/>
            <person name="Chen S.E."/>
            <person name="Zhou L.G."/>
            <person name="Ni X.B."/>
            <person name="Tian J.H."/>
            <person name="Sheng Y."/>
            <person name="Liu T."/>
            <person name="Pan Y.S."/>
            <person name="Xia L.Y."/>
            <person name="Li J."/>
            <person name="Zhao F."/>
            <person name="Cao W.C."/>
        </authorList>
    </citation>
    <scope>NUCLEOTIDE SEQUENCE</scope>
    <source>
        <strain evidence="4">Rmic-2018</strain>
    </source>
</reference>
<reference evidence="4" key="2">
    <citation type="submission" date="2021-09" db="EMBL/GenBank/DDBJ databases">
        <authorList>
            <person name="Jia N."/>
            <person name="Wang J."/>
            <person name="Shi W."/>
            <person name="Du L."/>
            <person name="Sun Y."/>
            <person name="Zhan W."/>
            <person name="Jiang J."/>
            <person name="Wang Q."/>
            <person name="Zhang B."/>
            <person name="Ji P."/>
            <person name="Sakyi L.B."/>
            <person name="Cui X."/>
            <person name="Yuan T."/>
            <person name="Jiang B."/>
            <person name="Yang W."/>
            <person name="Lam T.T.-Y."/>
            <person name="Chang Q."/>
            <person name="Ding S."/>
            <person name="Wang X."/>
            <person name="Zhu J."/>
            <person name="Ruan X."/>
            <person name="Zhao L."/>
            <person name="Wei J."/>
            <person name="Que T."/>
            <person name="Du C."/>
            <person name="Cheng J."/>
            <person name="Dai P."/>
            <person name="Han X."/>
            <person name="Huang E."/>
            <person name="Gao Y."/>
            <person name="Liu J."/>
            <person name="Shao H."/>
            <person name="Ye R."/>
            <person name="Li L."/>
            <person name="Wei W."/>
            <person name="Wang X."/>
            <person name="Wang C."/>
            <person name="Huo Q."/>
            <person name="Li W."/>
            <person name="Guo W."/>
            <person name="Chen H."/>
            <person name="Chen S."/>
            <person name="Zhou L."/>
            <person name="Zhou L."/>
            <person name="Ni X."/>
            <person name="Tian J."/>
            <person name="Zhou Y."/>
            <person name="Sheng Y."/>
            <person name="Liu T."/>
            <person name="Pan Y."/>
            <person name="Xia L."/>
            <person name="Li J."/>
            <person name="Zhao F."/>
            <person name="Cao W."/>
        </authorList>
    </citation>
    <scope>NUCLEOTIDE SEQUENCE</scope>
    <source>
        <strain evidence="4">Rmic-2018</strain>
        <tissue evidence="4">Larvae</tissue>
    </source>
</reference>
<dbReference type="Pfam" id="PF03221">
    <property type="entry name" value="HTH_Tnp_Tc5"/>
    <property type="match status" value="1"/>
</dbReference>
<dbReference type="InterPro" id="IPR009057">
    <property type="entry name" value="Homeodomain-like_sf"/>
</dbReference>
<accession>A0A9J6DDN4</accession>
<keyword evidence="5" id="KW-1185">Reference proteome</keyword>
<protein>
    <recommendedName>
        <fullName evidence="3">HTH CENPB-type domain-containing protein</fullName>
    </recommendedName>
</protein>
<dbReference type="GO" id="GO:0005634">
    <property type="term" value="C:nucleus"/>
    <property type="evidence" value="ECO:0007669"/>
    <property type="project" value="UniProtKB-SubCell"/>
</dbReference>
<dbReference type="Gene3D" id="1.10.10.60">
    <property type="entry name" value="Homeodomain-like"/>
    <property type="match status" value="1"/>
</dbReference>
<evidence type="ECO:0000313" key="4">
    <source>
        <dbReference type="EMBL" id="KAH8019974.1"/>
    </source>
</evidence>
<dbReference type="PANTHER" id="PTHR19303:SF73">
    <property type="entry name" value="PROTEIN PDC2"/>
    <property type="match status" value="1"/>
</dbReference>
<dbReference type="InterPro" id="IPR050863">
    <property type="entry name" value="CenT-Element_Derived"/>
</dbReference>
<evidence type="ECO:0000256" key="2">
    <source>
        <dbReference type="ARBA" id="ARBA00023125"/>
    </source>
</evidence>
<sequence>MERRPQGAGYVVRRFLDVEEALVKWLKAARSKNLPTSRPLLVEKALVFASQFNHDNFVCSNGWLARFKARHGITTRTVSGEGAAADVDCTELRQNGQPKNILEDYAPDDIFNIDESALFFKLLPYKTLAFKGETCTGGKHAKDRKSVAFCVNMNGTDITPLLVIRKSAKPRCYEAWKLVPVGRT</sequence>
<dbReference type="InterPro" id="IPR006600">
    <property type="entry name" value="HTH_CenpB_DNA-bd_dom"/>
</dbReference>
<keyword evidence="2" id="KW-0238">DNA-binding</keyword>
<evidence type="ECO:0000313" key="5">
    <source>
        <dbReference type="Proteomes" id="UP000821866"/>
    </source>
</evidence>
<evidence type="ECO:0000256" key="1">
    <source>
        <dbReference type="ARBA" id="ARBA00004123"/>
    </source>
</evidence>
<dbReference type="EMBL" id="JABSTU010000010">
    <property type="protein sequence ID" value="KAH8019974.1"/>
    <property type="molecule type" value="Genomic_DNA"/>
</dbReference>
<dbReference type="VEuPathDB" id="VectorBase:LOC119184755"/>
<comment type="caution">
    <text evidence="4">The sequence shown here is derived from an EMBL/GenBank/DDBJ whole genome shotgun (WGS) entry which is preliminary data.</text>
</comment>
<dbReference type="SUPFAM" id="SSF46689">
    <property type="entry name" value="Homeodomain-like"/>
    <property type="match status" value="1"/>
</dbReference>
<dbReference type="PANTHER" id="PTHR19303">
    <property type="entry name" value="TRANSPOSON"/>
    <property type="match status" value="1"/>
</dbReference>
<gene>
    <name evidence="4" type="ORF">HPB51_023790</name>
</gene>
<dbReference type="GO" id="GO:0003677">
    <property type="term" value="F:DNA binding"/>
    <property type="evidence" value="ECO:0007669"/>
    <property type="project" value="UniProtKB-KW"/>
</dbReference>
<evidence type="ECO:0000259" key="3">
    <source>
        <dbReference type="PROSITE" id="PS51253"/>
    </source>
</evidence>
<dbReference type="AlphaFoldDB" id="A0A9J6DDN4"/>
<dbReference type="SMART" id="SM00674">
    <property type="entry name" value="CENPB"/>
    <property type="match status" value="1"/>
</dbReference>
<dbReference type="Proteomes" id="UP000821866">
    <property type="component" value="Chromosome 8"/>
</dbReference>
<name>A0A9J6DDN4_RHIMP</name>
<comment type="subcellular location">
    <subcellularLocation>
        <location evidence="1">Nucleus</location>
    </subcellularLocation>
</comment>